<reference evidence="2 3" key="1">
    <citation type="submission" date="2021-08" db="EMBL/GenBank/DDBJ databases">
        <title>Draft Genome Sequence of Phanerochaete sordida strain YK-624.</title>
        <authorList>
            <person name="Mori T."/>
            <person name="Dohra H."/>
            <person name="Suzuki T."/>
            <person name="Kawagishi H."/>
            <person name="Hirai H."/>
        </authorList>
    </citation>
    <scope>NUCLEOTIDE SEQUENCE [LARGE SCALE GENOMIC DNA]</scope>
    <source>
        <strain evidence="2 3">YK-624</strain>
    </source>
</reference>
<evidence type="ECO:0000313" key="2">
    <source>
        <dbReference type="EMBL" id="GJE97971.1"/>
    </source>
</evidence>
<gene>
    <name evidence="2" type="ORF">PsYK624_141930</name>
</gene>
<feature type="region of interest" description="Disordered" evidence="1">
    <location>
        <begin position="148"/>
        <end position="168"/>
    </location>
</feature>
<dbReference type="Gene3D" id="3.90.530.10">
    <property type="entry name" value="XPA C-terminal domain"/>
    <property type="match status" value="1"/>
</dbReference>
<dbReference type="CDD" id="cd21075">
    <property type="entry name" value="DBD_XPA-like"/>
    <property type="match status" value="1"/>
</dbReference>
<comment type="caution">
    <text evidence="2">The sequence shown here is derived from an EMBL/GenBank/DDBJ whole genome shotgun (WGS) entry which is preliminary data.</text>
</comment>
<evidence type="ECO:0000256" key="1">
    <source>
        <dbReference type="SAM" id="MobiDB-lite"/>
    </source>
</evidence>
<proteinExistence type="predicted"/>
<dbReference type="EMBL" id="BPQB01000080">
    <property type="protein sequence ID" value="GJE97971.1"/>
    <property type="molecule type" value="Genomic_DNA"/>
</dbReference>
<protein>
    <submittedName>
        <fullName evidence="2">Uncharacterized protein</fullName>
    </submittedName>
</protein>
<evidence type="ECO:0000313" key="3">
    <source>
        <dbReference type="Proteomes" id="UP000703269"/>
    </source>
</evidence>
<dbReference type="Proteomes" id="UP000703269">
    <property type="component" value="Unassembled WGS sequence"/>
</dbReference>
<sequence>MLPPALGVLPPGGRWIVKKDAKKKYKLRDLDFEELTPVDVENNPYGGGNPMAKYNERQVADLARRLEEMGRASGSSESELAQPKGPSIMHSDAKKDFKLATEHLLSIKPVSIKPNPHGEEYAAMKHYNLCDVQALAQRLAAQRARIKAVKRKAPKTSRGRARPPAGQGAFDGMDADEAHGALMDVFRHYHVGGH</sequence>
<dbReference type="OrthoDB" id="2881925at2759"/>
<dbReference type="InterPro" id="IPR037129">
    <property type="entry name" value="XPA_sf"/>
</dbReference>
<keyword evidence="3" id="KW-1185">Reference proteome</keyword>
<accession>A0A9P3GMZ5</accession>
<organism evidence="2 3">
    <name type="scientific">Phanerochaete sordida</name>
    <dbReference type="NCBI Taxonomy" id="48140"/>
    <lineage>
        <taxon>Eukaryota</taxon>
        <taxon>Fungi</taxon>
        <taxon>Dikarya</taxon>
        <taxon>Basidiomycota</taxon>
        <taxon>Agaricomycotina</taxon>
        <taxon>Agaricomycetes</taxon>
        <taxon>Polyporales</taxon>
        <taxon>Phanerochaetaceae</taxon>
        <taxon>Phanerochaete</taxon>
    </lineage>
</organism>
<feature type="region of interest" description="Disordered" evidence="1">
    <location>
        <begin position="68"/>
        <end position="87"/>
    </location>
</feature>
<feature type="compositionally biased region" description="Basic residues" evidence="1">
    <location>
        <begin position="148"/>
        <end position="161"/>
    </location>
</feature>
<dbReference type="AlphaFoldDB" id="A0A9P3GMZ5"/>
<name>A0A9P3GMZ5_9APHY</name>